<organism evidence="5">
    <name type="scientific">Rhipicephalus appendiculatus</name>
    <name type="common">Brown ear tick</name>
    <dbReference type="NCBI Taxonomy" id="34631"/>
    <lineage>
        <taxon>Eukaryota</taxon>
        <taxon>Metazoa</taxon>
        <taxon>Ecdysozoa</taxon>
        <taxon>Arthropoda</taxon>
        <taxon>Chelicerata</taxon>
        <taxon>Arachnida</taxon>
        <taxon>Acari</taxon>
        <taxon>Parasitiformes</taxon>
        <taxon>Ixodida</taxon>
        <taxon>Ixodoidea</taxon>
        <taxon>Ixodidae</taxon>
        <taxon>Rhipicephalinae</taxon>
        <taxon>Rhipicephalus</taxon>
        <taxon>Rhipicephalus</taxon>
    </lineage>
</organism>
<sequence length="206" mass="22975">MYSWTLVVVVISALATLTEQRDPGRKCRYFEVALPTPRKDVFCRPELTSAVHLDELRKCVCKPGYVRNAWGACIPDKHCMQCKKWPNADYHTCESACPLTCGKPMPTMCALKCRLGCACPPGYVRGSGKKFECISVKTCPPKCQPNSTFELCKSGCEPRCSKPAPKDDCVPKCRNGGCVCEKGFAETLQRGMWQCVPWDKCPKSLY</sequence>
<feature type="signal peptide" evidence="3">
    <location>
        <begin position="1"/>
        <end position="20"/>
    </location>
</feature>
<protein>
    <submittedName>
        <fullName evidence="5">TIL domain containing protein</fullName>
    </submittedName>
</protein>
<dbReference type="Pfam" id="PF01826">
    <property type="entry name" value="TIL"/>
    <property type="match status" value="2"/>
</dbReference>
<dbReference type="CDD" id="cd19941">
    <property type="entry name" value="TIL"/>
    <property type="match status" value="2"/>
</dbReference>
<evidence type="ECO:0000256" key="2">
    <source>
        <dbReference type="ARBA" id="ARBA00023157"/>
    </source>
</evidence>
<feature type="chain" id="PRO_5007285825" evidence="3">
    <location>
        <begin position="21"/>
        <end position="206"/>
    </location>
</feature>
<dbReference type="AlphaFoldDB" id="A0A131YQY0"/>
<reference evidence="5" key="1">
    <citation type="journal article" date="2016" name="Ticks Tick Borne Dis.">
        <title>De novo assembly and annotation of the salivary gland transcriptome of Rhipicephalus appendiculatus male and female ticks during blood feeding.</title>
        <authorList>
            <person name="de Castro M.H."/>
            <person name="de Klerk D."/>
            <person name="Pienaar R."/>
            <person name="Latif A.A."/>
            <person name="Rees D.J."/>
            <person name="Mans B.J."/>
        </authorList>
    </citation>
    <scope>NUCLEOTIDE SEQUENCE</scope>
    <source>
        <tissue evidence="5">Salivary glands</tissue>
    </source>
</reference>
<dbReference type="InterPro" id="IPR002919">
    <property type="entry name" value="TIL_dom"/>
</dbReference>
<dbReference type="SUPFAM" id="SSF57567">
    <property type="entry name" value="Serine protease inhibitors"/>
    <property type="match status" value="3"/>
</dbReference>
<evidence type="ECO:0000256" key="1">
    <source>
        <dbReference type="ARBA" id="ARBA00022690"/>
    </source>
</evidence>
<dbReference type="InterPro" id="IPR036084">
    <property type="entry name" value="Ser_inhib-like_sf"/>
</dbReference>
<accession>A0A131YQY0</accession>
<evidence type="ECO:0000259" key="4">
    <source>
        <dbReference type="Pfam" id="PF01826"/>
    </source>
</evidence>
<proteinExistence type="predicted"/>
<keyword evidence="1" id="KW-0646">Protease inhibitor</keyword>
<evidence type="ECO:0000313" key="5">
    <source>
        <dbReference type="EMBL" id="JAP80955.1"/>
    </source>
</evidence>
<feature type="domain" description="TIL" evidence="4">
    <location>
        <begin position="143"/>
        <end position="201"/>
    </location>
</feature>
<keyword evidence="3" id="KW-0732">Signal</keyword>
<keyword evidence="2" id="KW-1015">Disulfide bond</keyword>
<dbReference type="Gene3D" id="2.10.25.10">
    <property type="entry name" value="Laminin"/>
    <property type="match status" value="3"/>
</dbReference>
<evidence type="ECO:0000256" key="3">
    <source>
        <dbReference type="SAM" id="SignalP"/>
    </source>
</evidence>
<dbReference type="PANTHER" id="PTHR23259:SF70">
    <property type="entry name" value="ACCESSORY GLAND PROTEIN ACP62F-RELATED"/>
    <property type="match status" value="1"/>
</dbReference>
<dbReference type="InterPro" id="IPR051368">
    <property type="entry name" value="SerProtInhib-TIL_Domain"/>
</dbReference>
<dbReference type="PANTHER" id="PTHR23259">
    <property type="entry name" value="RIDDLE"/>
    <property type="match status" value="1"/>
</dbReference>
<feature type="domain" description="TIL" evidence="4">
    <location>
        <begin position="86"/>
        <end position="139"/>
    </location>
</feature>
<dbReference type="EMBL" id="GEDV01007602">
    <property type="protein sequence ID" value="JAP80955.1"/>
    <property type="molecule type" value="Transcribed_RNA"/>
</dbReference>
<dbReference type="GO" id="GO:0030414">
    <property type="term" value="F:peptidase inhibitor activity"/>
    <property type="evidence" value="ECO:0007669"/>
    <property type="project" value="UniProtKB-KW"/>
</dbReference>
<name>A0A131YQY0_RHIAP</name>